<dbReference type="Proteomes" id="UP000515163">
    <property type="component" value="Unplaced"/>
</dbReference>
<dbReference type="PRINTS" id="PR00080">
    <property type="entry name" value="SDRFAMILY"/>
</dbReference>
<evidence type="ECO:0000256" key="6">
    <source>
        <dbReference type="ARBA" id="ARBA00041812"/>
    </source>
</evidence>
<comment type="catalytic activity">
    <reaction evidence="9">
        <text>prostaglandin E1 + NAD(+) = 15-oxoprostaglandin E1 + NADH + H(+)</text>
        <dbReference type="Rhea" id="RHEA:16477"/>
        <dbReference type="ChEBI" id="CHEBI:15378"/>
        <dbReference type="ChEBI" id="CHEBI:57397"/>
        <dbReference type="ChEBI" id="CHEBI:57401"/>
        <dbReference type="ChEBI" id="CHEBI:57540"/>
        <dbReference type="ChEBI" id="CHEBI:57945"/>
    </reaction>
    <physiologicalReaction direction="left-to-right" evidence="9">
        <dbReference type="Rhea" id="RHEA:16478"/>
    </physiologicalReaction>
</comment>
<dbReference type="InterPro" id="IPR020904">
    <property type="entry name" value="Sc_DH/Rdtase_CS"/>
</dbReference>
<evidence type="ECO:0000256" key="2">
    <source>
        <dbReference type="ARBA" id="ARBA00023002"/>
    </source>
</evidence>
<evidence type="ECO:0000256" key="20">
    <source>
        <dbReference type="ARBA" id="ARBA00049151"/>
    </source>
</evidence>
<dbReference type="Gene3D" id="3.40.50.720">
    <property type="entry name" value="NAD(P)-binding Rossmann-like Domain"/>
    <property type="match status" value="1"/>
</dbReference>
<evidence type="ECO:0000256" key="18">
    <source>
        <dbReference type="ARBA" id="ARBA00048739"/>
    </source>
</evidence>
<comment type="catalytic activity">
    <reaction evidence="18">
        <text>prostaglandin E2 + NAD(+) = 15-oxoprostaglandin E2 + NADH + H(+)</text>
        <dbReference type="Rhea" id="RHEA:11876"/>
        <dbReference type="ChEBI" id="CHEBI:15378"/>
        <dbReference type="ChEBI" id="CHEBI:57400"/>
        <dbReference type="ChEBI" id="CHEBI:57540"/>
        <dbReference type="ChEBI" id="CHEBI:57945"/>
        <dbReference type="ChEBI" id="CHEBI:606564"/>
        <dbReference type="EC" id="1.1.1.141"/>
    </reaction>
    <physiologicalReaction direction="left-to-right" evidence="18">
        <dbReference type="Rhea" id="RHEA:11877"/>
    </physiologicalReaction>
</comment>
<gene>
    <name evidence="24" type="primary">LOC116289802</name>
</gene>
<evidence type="ECO:0000313" key="24">
    <source>
        <dbReference type="RefSeq" id="XP_031552598.1"/>
    </source>
</evidence>
<comment type="catalytic activity">
    <reaction evidence="19">
        <text>resolvin D2 + NAD(+) = 16-oxoresolvin D2 + NADH + H(+)</text>
        <dbReference type="Rhea" id="RHEA:53588"/>
        <dbReference type="ChEBI" id="CHEBI:15378"/>
        <dbReference type="ChEBI" id="CHEBI:57540"/>
        <dbReference type="ChEBI" id="CHEBI:57945"/>
        <dbReference type="ChEBI" id="CHEBI:133367"/>
        <dbReference type="ChEBI" id="CHEBI:137498"/>
    </reaction>
    <physiologicalReaction direction="left-to-right" evidence="19">
        <dbReference type="Rhea" id="RHEA:53589"/>
    </physiologicalReaction>
</comment>
<dbReference type="PRINTS" id="PR00081">
    <property type="entry name" value="GDHRDH"/>
</dbReference>
<reference evidence="24" key="1">
    <citation type="submission" date="2025-08" db="UniProtKB">
        <authorList>
            <consortium name="RefSeq"/>
        </authorList>
    </citation>
    <scope>IDENTIFICATION</scope>
    <source>
        <tissue evidence="24">Tentacle</tissue>
    </source>
</reference>
<dbReference type="InterPro" id="IPR002347">
    <property type="entry name" value="SDR_fam"/>
</dbReference>
<comment type="catalytic activity">
    <reaction evidence="12">
        <text>15-oxo-(5S,6R)-dihydroxy-(7E,9E,11Z)-eicosatrienoate + NADH + H(+) = (5S,6R,15S)-trihydroxy-(7E,9E,11Z)-eicosatrienoate + NAD(+)</text>
        <dbReference type="Rhea" id="RHEA:41596"/>
        <dbReference type="ChEBI" id="CHEBI:15378"/>
        <dbReference type="ChEBI" id="CHEBI:57540"/>
        <dbReference type="ChEBI" id="CHEBI:57945"/>
        <dbReference type="ChEBI" id="CHEBI:78325"/>
        <dbReference type="ChEBI" id="CHEBI:78329"/>
    </reaction>
    <physiologicalReaction direction="left-to-right" evidence="12">
        <dbReference type="Rhea" id="RHEA:41597"/>
    </physiologicalReaction>
</comment>
<comment type="catalytic activity">
    <reaction evidence="15">
        <text>resolvin D2 + NAD(+) = 7-oxoresolvin D2 + NADH + H(+)</text>
        <dbReference type="Rhea" id="RHEA:53584"/>
        <dbReference type="ChEBI" id="CHEBI:15378"/>
        <dbReference type="ChEBI" id="CHEBI:57540"/>
        <dbReference type="ChEBI" id="CHEBI:57945"/>
        <dbReference type="ChEBI" id="CHEBI:133367"/>
        <dbReference type="ChEBI" id="CHEBI:137497"/>
    </reaction>
    <physiologicalReaction direction="left-to-right" evidence="15">
        <dbReference type="Rhea" id="RHEA:53585"/>
    </physiologicalReaction>
</comment>
<comment type="similarity">
    <text evidence="1 22">Belongs to the short-chain dehydrogenases/reductases (SDR) family.</text>
</comment>
<evidence type="ECO:0000256" key="8">
    <source>
        <dbReference type="ARBA" id="ARBA00045705"/>
    </source>
</evidence>
<dbReference type="FunCoup" id="A0A6P8HBU3">
    <property type="interactions" value="1181"/>
</dbReference>
<evidence type="ECO:0000256" key="5">
    <source>
        <dbReference type="ARBA" id="ARBA00040276"/>
    </source>
</evidence>
<dbReference type="PROSITE" id="PS00061">
    <property type="entry name" value="ADH_SHORT"/>
    <property type="match status" value="1"/>
</dbReference>
<evidence type="ECO:0000256" key="17">
    <source>
        <dbReference type="ARBA" id="ARBA00048611"/>
    </source>
</evidence>
<sequence length="234" mass="24980">MNRAVAIVTGGAGGIGRAFCVALLENEAALVVILDVNKEAGEKTQEELRSKYGPGSAKFIACDISNKEELTNAFKETVDEHGRLDIVCNNAGIDESNLEKCIAVNLTATIQGTYLAFEYMKSGGVVVNTASMSAFVPMGLAPVYSTTKAGIVMFTRSIAKVSLESRGVRVCCICPGIVDTPVVPKFLKKRGCVQPEFIAKGLLQLINDDSKNGAIMRANAAKGIGYMQFEEMDI</sequence>
<dbReference type="OrthoDB" id="5949922at2759"/>
<evidence type="ECO:0000256" key="15">
    <source>
        <dbReference type="ARBA" id="ARBA00048393"/>
    </source>
</evidence>
<name>A0A6P8HBU3_ACTTE</name>
<dbReference type="AlphaFoldDB" id="A0A6P8HBU3"/>
<comment type="catalytic activity">
    <reaction evidence="20">
        <text>(15S)-hydroxy-(5Z,8Z,11Z,13E)-eicosatetraenoate + NAD(+) = 15-oxo-(5Z,8Z,11Z,13E)-eicosatetraenoate + NADH + H(+)</text>
        <dbReference type="Rhea" id="RHEA:23260"/>
        <dbReference type="ChEBI" id="CHEBI:15378"/>
        <dbReference type="ChEBI" id="CHEBI:57409"/>
        <dbReference type="ChEBI" id="CHEBI:57410"/>
        <dbReference type="ChEBI" id="CHEBI:57540"/>
        <dbReference type="ChEBI" id="CHEBI:57945"/>
        <dbReference type="EC" id="1.1.1.232"/>
    </reaction>
    <physiologicalReaction direction="left-to-right" evidence="20">
        <dbReference type="Rhea" id="RHEA:23261"/>
    </physiologicalReaction>
</comment>
<comment type="catalytic activity">
    <reaction evidence="17">
        <text>prostaglandin A1 + NAD(+) = 15-oxo-prostaglandin A1 + NADH + H(+)</text>
        <dbReference type="Rhea" id="RHEA:41263"/>
        <dbReference type="ChEBI" id="CHEBI:15378"/>
        <dbReference type="ChEBI" id="CHEBI:57398"/>
        <dbReference type="ChEBI" id="CHEBI:57540"/>
        <dbReference type="ChEBI" id="CHEBI:57945"/>
        <dbReference type="ChEBI" id="CHEBI:85072"/>
    </reaction>
    <physiologicalReaction direction="left-to-right" evidence="17">
        <dbReference type="Rhea" id="RHEA:41264"/>
    </physiologicalReaction>
</comment>
<comment type="catalytic activity">
    <reaction evidence="10">
        <text>resolvin D1 + NAD(+) = 8-oxoresolvin D1 + NADH + H(+)</text>
        <dbReference type="Rhea" id="RHEA:50124"/>
        <dbReference type="ChEBI" id="CHEBI:15378"/>
        <dbReference type="ChEBI" id="CHEBI:57540"/>
        <dbReference type="ChEBI" id="CHEBI:57945"/>
        <dbReference type="ChEBI" id="CHEBI:132079"/>
        <dbReference type="ChEBI" id="CHEBI:132080"/>
    </reaction>
    <physiologicalReaction direction="left-to-right" evidence="10">
        <dbReference type="Rhea" id="RHEA:50125"/>
    </physiologicalReaction>
</comment>
<comment type="catalytic activity">
    <reaction evidence="13">
        <text>(11R)-hydroxy-(5Z,8Z,12E,14Z)-eicosatetraenoate + NAD(+) = 11-oxo-(5Z,8Z,12E,14Z)-eicosatetraenoate + NADH + H(+)</text>
        <dbReference type="Rhea" id="RHEA:48640"/>
        <dbReference type="ChEBI" id="CHEBI:15378"/>
        <dbReference type="ChEBI" id="CHEBI:57540"/>
        <dbReference type="ChEBI" id="CHEBI:57945"/>
        <dbReference type="ChEBI" id="CHEBI:78836"/>
        <dbReference type="ChEBI" id="CHEBI:90697"/>
    </reaction>
    <physiologicalReaction direction="left-to-right" evidence="13">
        <dbReference type="Rhea" id="RHEA:48641"/>
    </physiologicalReaction>
</comment>
<protein>
    <recommendedName>
        <fullName evidence="5">15-hydroxyprostaglandin dehydrogenase [NAD(+)]</fullName>
        <ecNumber evidence="3">1.1.1.141</ecNumber>
        <ecNumber evidence="4">1.1.1.232</ecNumber>
    </recommendedName>
    <alternativeName>
        <fullName evidence="7">Eicosanoid/docosanoid dehydrogenase [NAD(+)]</fullName>
    </alternativeName>
    <alternativeName>
        <fullName evidence="6">Prostaglandin dehydrogenase 1</fullName>
    </alternativeName>
</protein>
<proteinExistence type="inferred from homology"/>
<dbReference type="GeneID" id="116289802"/>
<dbReference type="Pfam" id="PF00106">
    <property type="entry name" value="adh_short"/>
    <property type="match status" value="1"/>
</dbReference>
<evidence type="ECO:0000256" key="11">
    <source>
        <dbReference type="ARBA" id="ARBA00048008"/>
    </source>
</evidence>
<comment type="catalytic activity">
    <reaction evidence="14">
        <text>resolvin D1 + NAD(+) = 17-oxoresolvin D1 + NADH + H(+)</text>
        <dbReference type="Rhea" id="RHEA:50128"/>
        <dbReference type="ChEBI" id="CHEBI:15378"/>
        <dbReference type="ChEBI" id="CHEBI:57540"/>
        <dbReference type="ChEBI" id="CHEBI:57945"/>
        <dbReference type="ChEBI" id="CHEBI:132079"/>
        <dbReference type="ChEBI" id="CHEBI:132081"/>
    </reaction>
    <physiologicalReaction direction="left-to-right" evidence="14">
        <dbReference type="Rhea" id="RHEA:50129"/>
    </physiologicalReaction>
</comment>
<evidence type="ECO:0000256" key="1">
    <source>
        <dbReference type="ARBA" id="ARBA00006484"/>
    </source>
</evidence>
<evidence type="ECO:0000256" key="21">
    <source>
        <dbReference type="ARBA" id="ARBA00049188"/>
    </source>
</evidence>
<evidence type="ECO:0000256" key="10">
    <source>
        <dbReference type="ARBA" id="ARBA00047672"/>
    </source>
</evidence>
<evidence type="ECO:0000256" key="7">
    <source>
        <dbReference type="ARBA" id="ARBA00042026"/>
    </source>
</evidence>
<evidence type="ECO:0000256" key="3">
    <source>
        <dbReference type="ARBA" id="ARBA00038968"/>
    </source>
</evidence>
<evidence type="ECO:0000313" key="23">
    <source>
        <dbReference type="Proteomes" id="UP000515163"/>
    </source>
</evidence>
<dbReference type="CDD" id="cd05323">
    <property type="entry name" value="ADH_SDR_c_like"/>
    <property type="match status" value="1"/>
</dbReference>
<evidence type="ECO:0000256" key="16">
    <source>
        <dbReference type="ARBA" id="ARBA00048535"/>
    </source>
</evidence>
<comment type="catalytic activity">
    <reaction evidence="21">
        <text>resolvin E1 + NAD(+) = 18-oxo-resolvin E1 + NADH + H(+)</text>
        <dbReference type="Rhea" id="RHEA:49244"/>
        <dbReference type="ChEBI" id="CHEBI:15378"/>
        <dbReference type="ChEBI" id="CHEBI:57540"/>
        <dbReference type="ChEBI" id="CHEBI:57945"/>
        <dbReference type="ChEBI" id="CHEBI:91000"/>
        <dbReference type="ChEBI" id="CHEBI:91001"/>
    </reaction>
    <physiologicalReaction direction="left-to-right" evidence="21">
        <dbReference type="Rhea" id="RHEA:49245"/>
    </physiologicalReaction>
</comment>
<organism evidence="23 24">
    <name type="scientific">Actinia tenebrosa</name>
    <name type="common">Australian red waratah sea anemone</name>
    <dbReference type="NCBI Taxonomy" id="6105"/>
    <lineage>
        <taxon>Eukaryota</taxon>
        <taxon>Metazoa</taxon>
        <taxon>Cnidaria</taxon>
        <taxon>Anthozoa</taxon>
        <taxon>Hexacorallia</taxon>
        <taxon>Actiniaria</taxon>
        <taxon>Actiniidae</taxon>
        <taxon>Actinia</taxon>
    </lineage>
</organism>
<comment type="catalytic activity">
    <reaction evidence="11">
        <text>14-hydroxy-(4Z,7Z,10Z,12E,16Z,19Z)-docosahexaenoate + NAD(+) = 14-oxo-(4Z,7Z,10Z,12E,16Z,19Z)-docosahexaenoate + NADH + H(+)</text>
        <dbReference type="Rhea" id="RHEA:48952"/>
        <dbReference type="ChEBI" id="CHEBI:15378"/>
        <dbReference type="ChEBI" id="CHEBI:57540"/>
        <dbReference type="ChEBI" id="CHEBI:57945"/>
        <dbReference type="ChEBI" id="CHEBI:90866"/>
        <dbReference type="ChEBI" id="CHEBI:90867"/>
    </reaction>
    <physiologicalReaction direction="left-to-right" evidence="11">
        <dbReference type="Rhea" id="RHEA:48953"/>
    </physiologicalReaction>
</comment>
<dbReference type="GO" id="GO:0005737">
    <property type="term" value="C:cytoplasm"/>
    <property type="evidence" value="ECO:0007669"/>
    <property type="project" value="TreeGrafter"/>
</dbReference>
<keyword evidence="23" id="KW-1185">Reference proteome</keyword>
<evidence type="ECO:0000256" key="4">
    <source>
        <dbReference type="ARBA" id="ARBA00039060"/>
    </source>
</evidence>
<evidence type="ECO:0000256" key="14">
    <source>
        <dbReference type="ARBA" id="ARBA00048170"/>
    </source>
</evidence>
<dbReference type="SUPFAM" id="SSF51735">
    <property type="entry name" value="NAD(P)-binding Rossmann-fold domains"/>
    <property type="match status" value="1"/>
</dbReference>
<comment type="function">
    <text evidence="8">Catalyzes the NAD-dependent dehydrogenation (oxidation) of a broad array of hydroxylated polyunsaturated fatty acids (mainly eicosanoids and docosanoids, including prostaglandins, lipoxins and resolvins), yielding their corresponding keto (oxo) metabolites. Decreases the levels of the pro-proliferative prostaglandins such as prostaglandin E2 (whose activity is increased in cancer because of an increase in the expression of cyclooxygenase 2) and generates oxo-fatty acid products that can profoundly influence cell function by abrogating pro-inflammatory cytokine expression. Converts resolvins E1, D1 and D2 to their oxo products, which represents a mode of resolvin inactivation. Resolvin E1 plays important roles during the resolution phase of acute inflammation, while resolvins D1 and D2 have a unique role in obesity-induced adipose inflammation.</text>
</comment>
<dbReference type="GO" id="GO:0016404">
    <property type="term" value="F:15-hydroxyprostaglandin dehydrogenase (NAD+) activity"/>
    <property type="evidence" value="ECO:0007669"/>
    <property type="project" value="UniProtKB-EC"/>
</dbReference>
<evidence type="ECO:0000256" key="12">
    <source>
        <dbReference type="ARBA" id="ARBA00048140"/>
    </source>
</evidence>
<comment type="catalytic activity">
    <reaction evidence="16">
        <text>lipoxin A4 + NAD(+) = 15-oxo-(5S,6R)-dihydroxy-(7E,9E,11Z,13E)-eicosatetraenoate + NADH + H(+)</text>
        <dbReference type="Rhea" id="RHEA:41572"/>
        <dbReference type="ChEBI" id="CHEBI:15378"/>
        <dbReference type="ChEBI" id="CHEBI:57540"/>
        <dbReference type="ChEBI" id="CHEBI:57945"/>
        <dbReference type="ChEBI" id="CHEBI:67026"/>
        <dbReference type="ChEBI" id="CHEBI:78311"/>
    </reaction>
    <physiologicalReaction direction="left-to-right" evidence="16">
        <dbReference type="Rhea" id="RHEA:41573"/>
    </physiologicalReaction>
</comment>
<keyword evidence="2" id="KW-0560">Oxidoreductase</keyword>
<evidence type="ECO:0000256" key="19">
    <source>
        <dbReference type="ARBA" id="ARBA00048921"/>
    </source>
</evidence>
<dbReference type="PANTHER" id="PTHR44229:SF4">
    <property type="entry name" value="15-HYDROXYPROSTAGLANDIN DEHYDROGENASE [NAD(+)]"/>
    <property type="match status" value="1"/>
</dbReference>
<dbReference type="RefSeq" id="XP_031552598.1">
    <property type="nucleotide sequence ID" value="XM_031696738.1"/>
</dbReference>
<evidence type="ECO:0000256" key="13">
    <source>
        <dbReference type="ARBA" id="ARBA00048144"/>
    </source>
</evidence>
<accession>A0A6P8HBU3</accession>
<dbReference type="KEGG" id="aten:116289802"/>
<dbReference type="EC" id="1.1.1.141" evidence="3"/>
<dbReference type="InterPro" id="IPR036291">
    <property type="entry name" value="NAD(P)-bd_dom_sf"/>
</dbReference>
<evidence type="ECO:0000256" key="22">
    <source>
        <dbReference type="RuleBase" id="RU000363"/>
    </source>
</evidence>
<dbReference type="GO" id="GO:0047034">
    <property type="term" value="F:15-hydroxyicosatetraenoate dehydrogenase activity"/>
    <property type="evidence" value="ECO:0007669"/>
    <property type="project" value="UniProtKB-EC"/>
</dbReference>
<evidence type="ECO:0000256" key="9">
    <source>
        <dbReference type="ARBA" id="ARBA00047325"/>
    </source>
</evidence>
<dbReference type="PANTHER" id="PTHR44229">
    <property type="entry name" value="15-HYDROXYPROSTAGLANDIN DEHYDROGENASE [NAD(+)]"/>
    <property type="match status" value="1"/>
</dbReference>
<dbReference type="EC" id="1.1.1.232" evidence="4"/>
<dbReference type="InParanoid" id="A0A6P8HBU3"/>